<evidence type="ECO:0000313" key="2">
    <source>
        <dbReference type="EMBL" id="KKL21215.1"/>
    </source>
</evidence>
<keyword evidence="1" id="KW-1133">Transmembrane helix</keyword>
<dbReference type="EMBL" id="LAZR01037814">
    <property type="protein sequence ID" value="KKL21215.1"/>
    <property type="molecule type" value="Genomic_DNA"/>
</dbReference>
<reference evidence="2" key="1">
    <citation type="journal article" date="2015" name="Nature">
        <title>Complex archaea that bridge the gap between prokaryotes and eukaryotes.</title>
        <authorList>
            <person name="Spang A."/>
            <person name="Saw J.H."/>
            <person name="Jorgensen S.L."/>
            <person name="Zaremba-Niedzwiedzka K."/>
            <person name="Martijn J."/>
            <person name="Lind A.E."/>
            <person name="van Eijk R."/>
            <person name="Schleper C."/>
            <person name="Guy L."/>
            <person name="Ettema T.J."/>
        </authorList>
    </citation>
    <scope>NUCLEOTIDE SEQUENCE</scope>
</reference>
<keyword evidence="1" id="KW-0812">Transmembrane</keyword>
<proteinExistence type="predicted"/>
<protein>
    <submittedName>
        <fullName evidence="2">Uncharacterized protein</fullName>
    </submittedName>
</protein>
<feature type="transmembrane region" description="Helical" evidence="1">
    <location>
        <begin position="143"/>
        <end position="161"/>
    </location>
</feature>
<accession>A0A0F9BHD3</accession>
<comment type="caution">
    <text evidence="2">The sequence shown here is derived from an EMBL/GenBank/DDBJ whole genome shotgun (WGS) entry which is preliminary data.</text>
</comment>
<evidence type="ECO:0000256" key="1">
    <source>
        <dbReference type="SAM" id="Phobius"/>
    </source>
</evidence>
<sequence>MNKKGQGLGNMGLIIGIFVLAIFGVVLTVSIADIISVQTSSIAINNETLTNNVTGFQNATDINTSMIFNLTNAPWEVGSFIVTNGTGSTLVLGTDYSVDFTLAAINFSNTSSVYGNAELFNNVNANYSFFSANFINDSISRTFINLIVLFFVLGLILMILGKTKEFEIMNMGKK</sequence>
<organism evidence="2">
    <name type="scientific">marine sediment metagenome</name>
    <dbReference type="NCBI Taxonomy" id="412755"/>
    <lineage>
        <taxon>unclassified sequences</taxon>
        <taxon>metagenomes</taxon>
        <taxon>ecological metagenomes</taxon>
    </lineage>
</organism>
<keyword evidence="1" id="KW-0472">Membrane</keyword>
<feature type="transmembrane region" description="Helical" evidence="1">
    <location>
        <begin position="12"/>
        <end position="32"/>
    </location>
</feature>
<dbReference type="AlphaFoldDB" id="A0A0F9BHD3"/>
<gene>
    <name evidence="2" type="ORF">LCGC14_2447700</name>
</gene>
<name>A0A0F9BHD3_9ZZZZ</name>